<keyword evidence="4" id="KW-1185">Reference proteome</keyword>
<evidence type="ECO:0000256" key="2">
    <source>
        <dbReference type="ARBA" id="ARBA00035112"/>
    </source>
</evidence>
<reference evidence="3" key="1">
    <citation type="submission" date="2021-12" db="EMBL/GenBank/DDBJ databases">
        <title>Convergent genome expansion in fungi linked to evolution of root-endophyte symbiosis.</title>
        <authorList>
            <consortium name="DOE Joint Genome Institute"/>
            <person name="Ke Y.-H."/>
            <person name="Bonito G."/>
            <person name="Liao H.-L."/>
            <person name="Looney B."/>
            <person name="Rojas-Flechas A."/>
            <person name="Nash J."/>
            <person name="Hameed K."/>
            <person name="Schadt C."/>
            <person name="Martin F."/>
            <person name="Crous P.W."/>
            <person name="Miettinen O."/>
            <person name="Magnuson J.K."/>
            <person name="Labbe J."/>
            <person name="Jacobson D."/>
            <person name="Doktycz M.J."/>
            <person name="Veneault-Fourrey C."/>
            <person name="Kuo A."/>
            <person name="Mondo S."/>
            <person name="Calhoun S."/>
            <person name="Riley R."/>
            <person name="Ohm R."/>
            <person name="LaButti K."/>
            <person name="Andreopoulos B."/>
            <person name="Pangilinan J."/>
            <person name="Nolan M."/>
            <person name="Tritt A."/>
            <person name="Clum A."/>
            <person name="Lipzen A."/>
            <person name="Daum C."/>
            <person name="Barry K."/>
            <person name="Grigoriev I.V."/>
            <person name="Vilgalys R."/>
        </authorList>
    </citation>
    <scope>NUCLEOTIDE SEQUENCE</scope>
    <source>
        <strain evidence="3">PMI_201</strain>
    </source>
</reference>
<evidence type="ECO:0008006" key="5">
    <source>
        <dbReference type="Google" id="ProtNLM"/>
    </source>
</evidence>
<evidence type="ECO:0000313" key="3">
    <source>
        <dbReference type="EMBL" id="KAH8694221.1"/>
    </source>
</evidence>
<comment type="caution">
    <text evidence="3">The sequence shown here is derived from an EMBL/GenBank/DDBJ whole genome shotgun (WGS) entry which is preliminary data.</text>
</comment>
<dbReference type="AlphaFoldDB" id="A0AAD4KM93"/>
<sequence>APAQDAIKYHVKVFAENFVTKGPYMAKEEDGIPSDETDKLWEDLYQFGITRISEEETLKLPNRTTEIPTMPDQYVVQLDVFHQLHCLNAIRKTLYPERYWDDFDDYYTADGKKNYTSTSAKHYDHCLDSIRQSIMCHGDIATVYWQWMPIRRQPLPRLEITHTCRDFEAIRDWAKEHQLKGDENILQWRPAPLETFKLSPTENVVY</sequence>
<dbReference type="InterPro" id="IPR021765">
    <property type="entry name" value="UstYa-like"/>
</dbReference>
<dbReference type="Pfam" id="PF11807">
    <property type="entry name" value="UstYa"/>
    <property type="match status" value="1"/>
</dbReference>
<dbReference type="EMBL" id="JAJTJA010000009">
    <property type="protein sequence ID" value="KAH8694221.1"/>
    <property type="molecule type" value="Genomic_DNA"/>
</dbReference>
<dbReference type="PANTHER" id="PTHR33365:SF4">
    <property type="entry name" value="CYCLOCHLOROTINE BIOSYNTHESIS PROTEIN O"/>
    <property type="match status" value="1"/>
</dbReference>
<comment type="pathway">
    <text evidence="1">Mycotoxin biosynthesis.</text>
</comment>
<accession>A0AAD4KM93</accession>
<proteinExistence type="inferred from homology"/>
<comment type="similarity">
    <text evidence="2">Belongs to the ustYa family.</text>
</comment>
<protein>
    <recommendedName>
        <fullName evidence="5">Tat pathway signal sequence</fullName>
    </recommendedName>
</protein>
<gene>
    <name evidence="3" type="ORF">BGW36DRAFT_301024</name>
</gene>
<feature type="non-terminal residue" evidence="3">
    <location>
        <position position="1"/>
    </location>
</feature>
<evidence type="ECO:0000313" key="4">
    <source>
        <dbReference type="Proteomes" id="UP001201262"/>
    </source>
</evidence>
<dbReference type="PANTHER" id="PTHR33365">
    <property type="entry name" value="YALI0B05434P"/>
    <property type="match status" value="1"/>
</dbReference>
<organism evidence="3 4">
    <name type="scientific">Talaromyces proteolyticus</name>
    <dbReference type="NCBI Taxonomy" id="1131652"/>
    <lineage>
        <taxon>Eukaryota</taxon>
        <taxon>Fungi</taxon>
        <taxon>Dikarya</taxon>
        <taxon>Ascomycota</taxon>
        <taxon>Pezizomycotina</taxon>
        <taxon>Eurotiomycetes</taxon>
        <taxon>Eurotiomycetidae</taxon>
        <taxon>Eurotiales</taxon>
        <taxon>Trichocomaceae</taxon>
        <taxon>Talaromyces</taxon>
        <taxon>Talaromyces sect. Bacilispori</taxon>
    </lineage>
</organism>
<dbReference type="RefSeq" id="XP_046069891.1">
    <property type="nucleotide sequence ID" value="XM_046211660.1"/>
</dbReference>
<name>A0AAD4KM93_9EURO</name>
<dbReference type="Proteomes" id="UP001201262">
    <property type="component" value="Unassembled WGS sequence"/>
</dbReference>
<dbReference type="GeneID" id="70241947"/>
<evidence type="ECO:0000256" key="1">
    <source>
        <dbReference type="ARBA" id="ARBA00004685"/>
    </source>
</evidence>
<dbReference type="GO" id="GO:0043386">
    <property type="term" value="P:mycotoxin biosynthetic process"/>
    <property type="evidence" value="ECO:0007669"/>
    <property type="project" value="InterPro"/>
</dbReference>